<dbReference type="PANTHER" id="PTHR35841:SF1">
    <property type="entry name" value="PHOSPHONATES-BINDING PERIPLASMIC PROTEIN"/>
    <property type="match status" value="1"/>
</dbReference>
<dbReference type="AlphaFoldDB" id="A0A059ZT90"/>
<dbReference type="Proteomes" id="UP000005522">
    <property type="component" value="Chromosome"/>
</dbReference>
<proteinExistence type="predicted"/>
<accession>A0A059ZT90</accession>
<organism evidence="1 2">
    <name type="scientific">Acidithiobacillus caldus (strain ATCC 51756 / DSM 8584 / KU)</name>
    <dbReference type="NCBI Taxonomy" id="637389"/>
    <lineage>
        <taxon>Bacteria</taxon>
        <taxon>Pseudomonadati</taxon>
        <taxon>Pseudomonadota</taxon>
        <taxon>Acidithiobacillia</taxon>
        <taxon>Acidithiobacillales</taxon>
        <taxon>Acidithiobacillaceae</taxon>
        <taxon>Acidithiobacillus</taxon>
    </lineage>
</organism>
<dbReference type="Gene3D" id="3.40.190.10">
    <property type="entry name" value="Periplasmic binding protein-like II"/>
    <property type="match status" value="4"/>
</dbReference>
<gene>
    <name evidence="1" type="ORF">Acaty_c2205</name>
</gene>
<dbReference type="Pfam" id="PF12974">
    <property type="entry name" value="Phosphonate-bd"/>
    <property type="match status" value="2"/>
</dbReference>
<evidence type="ECO:0000313" key="2">
    <source>
        <dbReference type="Proteomes" id="UP000005522"/>
    </source>
</evidence>
<dbReference type="SUPFAM" id="SSF53850">
    <property type="entry name" value="Periplasmic binding protein-like II"/>
    <property type="match status" value="1"/>
</dbReference>
<reference evidence="1 2" key="1">
    <citation type="journal article" date="2009" name="J. Bacteriol.">
        <title>Draft genome sequence of the extremely acidophilic bacterium Acidithiobacillus caldus ATCC 51756 reveals metabolic versatility in the genus Acidithiobacillus.</title>
        <authorList>
            <person name="Valdes J."/>
            <person name="Quatrini R."/>
            <person name="Hallberg K."/>
            <person name="Dopson M."/>
            <person name="Valenzuela P.D."/>
            <person name="Holmes D.S."/>
        </authorList>
    </citation>
    <scope>NUCLEOTIDE SEQUENCE [LARGE SCALE GENOMIC DNA]</scope>
    <source>
        <strain evidence="2">ATCC 51756 / DSM 8584 / KU</strain>
    </source>
</reference>
<dbReference type="HOGENOM" id="CLU_538230_0_0_6"/>
<protein>
    <submittedName>
        <fullName evidence="1">Periplasmic binding protein-related protein</fullName>
    </submittedName>
</protein>
<name>A0A059ZT90_ACICK</name>
<dbReference type="EMBL" id="CP005986">
    <property type="protein sequence ID" value="AIA56059.1"/>
    <property type="molecule type" value="Genomic_DNA"/>
</dbReference>
<evidence type="ECO:0000313" key="1">
    <source>
        <dbReference type="EMBL" id="AIA56059.1"/>
    </source>
</evidence>
<dbReference type="eggNOG" id="COG3221">
    <property type="taxonomic scope" value="Bacteria"/>
</dbReference>
<dbReference type="KEGG" id="acz:Acaty_c2205"/>
<dbReference type="PANTHER" id="PTHR35841">
    <property type="entry name" value="PHOSPHONATES-BINDING PERIPLASMIC PROTEIN"/>
    <property type="match status" value="1"/>
</dbReference>
<sequence>MEMSVLKKTLIAWILSLFCLSAQGDLRFLLPPVSSPAVMYAAFTPLAQYLSRVSGETVHLSFSGNLQSFYLEANKPVAQIALFCPISYLRVAHESPYLPLVGIDGGPGSNHSVILVRADSPVHSVLQLRGKSFVMGDPACAASALLPLSLLSSVGIGTKDFSTLRQSGSDQSALMDVAARFYDATAVAENVAMPYLRNGTLRVVARMDVGPGDLIAASAEVPPALRDKLRAALLETAHADPAALRALGGLAYGFHPLEEGAYAPLRALYRDLYGKRLDPKYRSKHLVLGIPPAFSPVTAARLFAPLVQALRKATGESVVVVIPPSETDYVRDLRAGRYQFALLSPLMHEAAKGRLQVLARLDPPNSEKGLAVVSIQHHGTTPETAGPALTIAYSSPYCSAAGILRPWIQQHAHGRPLHWQGVASERAVFAALATGKADWGVLRAATVTDLMRETPDTWRVLTTAGPAPAWVLASRPALPKVEITRLRQALAAIPPAELEAAGFASIRPSS</sequence>